<evidence type="ECO:0000313" key="3">
    <source>
        <dbReference type="Proteomes" id="UP000242715"/>
    </source>
</evidence>
<keyword evidence="1" id="KW-0732">Signal</keyword>
<keyword evidence="3" id="KW-1185">Reference proteome</keyword>
<name>A0A2Z6MA20_TRISU</name>
<proteinExistence type="predicted"/>
<dbReference type="AlphaFoldDB" id="A0A2Z6MA20"/>
<protein>
    <recommendedName>
        <fullName evidence="4">Knottin scorpion toxin-like domain-containing protein</fullName>
    </recommendedName>
</protein>
<organism evidence="2 3">
    <name type="scientific">Trifolium subterraneum</name>
    <name type="common">Subterranean clover</name>
    <dbReference type="NCBI Taxonomy" id="3900"/>
    <lineage>
        <taxon>Eukaryota</taxon>
        <taxon>Viridiplantae</taxon>
        <taxon>Streptophyta</taxon>
        <taxon>Embryophyta</taxon>
        <taxon>Tracheophyta</taxon>
        <taxon>Spermatophyta</taxon>
        <taxon>Magnoliopsida</taxon>
        <taxon>eudicotyledons</taxon>
        <taxon>Gunneridae</taxon>
        <taxon>Pentapetalae</taxon>
        <taxon>rosids</taxon>
        <taxon>fabids</taxon>
        <taxon>Fabales</taxon>
        <taxon>Fabaceae</taxon>
        <taxon>Papilionoideae</taxon>
        <taxon>50 kb inversion clade</taxon>
        <taxon>NPAAA clade</taxon>
        <taxon>Hologalegina</taxon>
        <taxon>IRL clade</taxon>
        <taxon>Trifolieae</taxon>
        <taxon>Trifolium</taxon>
    </lineage>
</organism>
<sequence>MAHKQNFFMAILIVVLLFSIGMHKTEAGRLVQLKCLDEVICYGSPVCANACDEKGYKYWECESNHRCCCANA</sequence>
<feature type="signal peptide" evidence="1">
    <location>
        <begin position="1"/>
        <end position="27"/>
    </location>
</feature>
<evidence type="ECO:0008006" key="4">
    <source>
        <dbReference type="Google" id="ProtNLM"/>
    </source>
</evidence>
<gene>
    <name evidence="2" type="ORF">TSUD_02960</name>
</gene>
<dbReference type="EMBL" id="DF973343">
    <property type="protein sequence ID" value="GAU26893.1"/>
    <property type="molecule type" value="Genomic_DNA"/>
</dbReference>
<dbReference type="Proteomes" id="UP000242715">
    <property type="component" value="Unassembled WGS sequence"/>
</dbReference>
<evidence type="ECO:0000313" key="2">
    <source>
        <dbReference type="EMBL" id="GAU26893.1"/>
    </source>
</evidence>
<reference evidence="3" key="1">
    <citation type="journal article" date="2017" name="Front. Plant Sci.">
        <title>Climate Clever Clovers: New Paradigm to Reduce the Environmental Footprint of Ruminants by Breeding Low Methanogenic Forages Utilizing Haplotype Variation.</title>
        <authorList>
            <person name="Kaur P."/>
            <person name="Appels R."/>
            <person name="Bayer P.E."/>
            <person name="Keeble-Gagnere G."/>
            <person name="Wang J."/>
            <person name="Hirakawa H."/>
            <person name="Shirasawa K."/>
            <person name="Vercoe P."/>
            <person name="Stefanova K."/>
            <person name="Durmic Z."/>
            <person name="Nichols P."/>
            <person name="Revell C."/>
            <person name="Isobe S.N."/>
            <person name="Edwards D."/>
            <person name="Erskine W."/>
        </authorList>
    </citation>
    <scope>NUCLEOTIDE SEQUENCE [LARGE SCALE GENOMIC DNA]</scope>
    <source>
        <strain evidence="3">cv. Daliak</strain>
    </source>
</reference>
<accession>A0A2Z6MA20</accession>
<dbReference type="OrthoDB" id="10349961at2759"/>
<evidence type="ECO:0000256" key="1">
    <source>
        <dbReference type="SAM" id="SignalP"/>
    </source>
</evidence>
<feature type="chain" id="PRO_5016411597" description="Knottin scorpion toxin-like domain-containing protein" evidence="1">
    <location>
        <begin position="28"/>
        <end position="72"/>
    </location>
</feature>